<accession>A0A6C0IKP3</accession>
<dbReference type="EMBL" id="MN740210">
    <property type="protein sequence ID" value="QHT93748.1"/>
    <property type="molecule type" value="Genomic_DNA"/>
</dbReference>
<organism evidence="1">
    <name type="scientific">viral metagenome</name>
    <dbReference type="NCBI Taxonomy" id="1070528"/>
    <lineage>
        <taxon>unclassified sequences</taxon>
        <taxon>metagenomes</taxon>
        <taxon>organismal metagenomes</taxon>
    </lineage>
</organism>
<dbReference type="AlphaFoldDB" id="A0A6C0IKP3"/>
<evidence type="ECO:0000313" key="1">
    <source>
        <dbReference type="EMBL" id="QHT93748.1"/>
    </source>
</evidence>
<proteinExistence type="predicted"/>
<protein>
    <recommendedName>
        <fullName evidence="2">S1 motif domain-containing protein</fullName>
    </recommendedName>
</protein>
<sequence length="183" mass="20572">MEGPLKTIFTRGLITKKIILPVTNIGKNIKQTIETYLKANYEGKCQIDGFIRPGSCNILSYSCGTIFEGNKVSFDVIFDCYLCFPVEGMLIECITTSVTKAGVRCESNEFVPSPIIAFLAKEHHQGDKMFNAIKERDKIIVKVIGQRFELNDPNVSIIGELSRNQIQKNHPKTNANSRKNNKK</sequence>
<name>A0A6C0IKP3_9ZZZZ</name>
<evidence type="ECO:0008006" key="2">
    <source>
        <dbReference type="Google" id="ProtNLM"/>
    </source>
</evidence>
<reference evidence="1" key="1">
    <citation type="journal article" date="2020" name="Nature">
        <title>Giant virus diversity and host interactions through global metagenomics.</title>
        <authorList>
            <person name="Schulz F."/>
            <person name="Roux S."/>
            <person name="Paez-Espino D."/>
            <person name="Jungbluth S."/>
            <person name="Walsh D.A."/>
            <person name="Denef V.J."/>
            <person name="McMahon K.D."/>
            <person name="Konstantinidis K.T."/>
            <person name="Eloe-Fadrosh E.A."/>
            <person name="Kyrpides N.C."/>
            <person name="Woyke T."/>
        </authorList>
    </citation>
    <scope>NUCLEOTIDE SEQUENCE</scope>
    <source>
        <strain evidence="1">GVMAG-M-3300024258-14</strain>
    </source>
</reference>